<evidence type="ECO:0000256" key="1">
    <source>
        <dbReference type="SAM" id="SignalP"/>
    </source>
</evidence>
<feature type="signal peptide" evidence="1">
    <location>
        <begin position="1"/>
        <end position="20"/>
    </location>
</feature>
<keyword evidence="4" id="KW-1185">Reference proteome</keyword>
<reference evidence="3 4" key="1">
    <citation type="submission" date="2021-06" db="EMBL/GenBank/DDBJ databases">
        <authorList>
            <person name="Sun Q."/>
            <person name="Li D."/>
        </authorList>
    </citation>
    <scope>NUCLEOTIDE SEQUENCE [LARGE SCALE GENOMIC DNA]</scope>
    <source>
        <strain evidence="3 4">MSJd-7</strain>
    </source>
</reference>
<dbReference type="InterPro" id="IPR024370">
    <property type="entry name" value="PBP_domain"/>
</dbReference>
<dbReference type="Proteomes" id="UP000783588">
    <property type="component" value="Unassembled WGS sequence"/>
</dbReference>
<protein>
    <recommendedName>
        <fullName evidence="2">PBP domain-containing protein</fullName>
    </recommendedName>
</protein>
<dbReference type="Pfam" id="PF12849">
    <property type="entry name" value="PBP_like_2"/>
    <property type="match status" value="1"/>
</dbReference>
<gene>
    <name evidence="3" type="ORF">KQI75_11185</name>
</gene>
<evidence type="ECO:0000259" key="2">
    <source>
        <dbReference type="Pfam" id="PF12849"/>
    </source>
</evidence>
<feature type="domain" description="PBP" evidence="2">
    <location>
        <begin position="64"/>
        <end position="161"/>
    </location>
</feature>
<sequence>MKKQLLAAALCCAVLTGCGAAPEPSGSAQMQIEQTVVDKISNDFTLGSSAALKLPAGLARAAACGETYEDAAREVLTMQNSDAAWDALLAGDVDAAIGYVPSEQQQQRLKEQGITLQKIGTDALAIVAGGTEQPVSLTKSEVLQAFAQQSDTWKGYAAAKNSDSRKLFAAVFGQDCAGVTTKQGEDTLTAACPHTAGTLCYMTYAALMQNGQPEQTTVVTVDGKLPDEDGYALTCDVYAAVRQDAQPNDAETVFVNWLATEKGMAWLHEAIQGTLTQETQMPDAS</sequence>
<evidence type="ECO:0000313" key="4">
    <source>
        <dbReference type="Proteomes" id="UP000783588"/>
    </source>
</evidence>
<dbReference type="PROSITE" id="PS51257">
    <property type="entry name" value="PROKAR_LIPOPROTEIN"/>
    <property type="match status" value="1"/>
</dbReference>
<organism evidence="3 4">
    <name type="scientific">Butyricicoccus intestinisimiae</name>
    <dbReference type="NCBI Taxonomy" id="2841509"/>
    <lineage>
        <taxon>Bacteria</taxon>
        <taxon>Bacillati</taxon>
        <taxon>Bacillota</taxon>
        <taxon>Clostridia</taxon>
        <taxon>Eubacteriales</taxon>
        <taxon>Butyricicoccaceae</taxon>
        <taxon>Butyricicoccus</taxon>
    </lineage>
</organism>
<evidence type="ECO:0000313" key="3">
    <source>
        <dbReference type="EMBL" id="MBU5491170.1"/>
    </source>
</evidence>
<proteinExistence type="predicted"/>
<dbReference type="EMBL" id="JAHLQI010000006">
    <property type="protein sequence ID" value="MBU5491170.1"/>
    <property type="molecule type" value="Genomic_DNA"/>
</dbReference>
<name>A0ABS6EWD8_9FIRM</name>
<accession>A0ABS6EWD8</accession>
<keyword evidence="1" id="KW-0732">Signal</keyword>
<comment type="caution">
    <text evidence="3">The sequence shown here is derived from an EMBL/GenBank/DDBJ whole genome shotgun (WGS) entry which is preliminary data.</text>
</comment>
<dbReference type="RefSeq" id="WP_216470882.1">
    <property type="nucleotide sequence ID" value="NZ_JAHLQI010000006.1"/>
</dbReference>
<feature type="chain" id="PRO_5047173165" description="PBP domain-containing protein" evidence="1">
    <location>
        <begin position="21"/>
        <end position="285"/>
    </location>
</feature>